<dbReference type="Pfam" id="PF00787">
    <property type="entry name" value="PX"/>
    <property type="match status" value="1"/>
</dbReference>
<accession>A0AA39M1K5</accession>
<keyword evidence="5" id="KW-1185">Reference proteome</keyword>
<protein>
    <recommendedName>
        <fullName evidence="3">PX domain-containing protein</fullName>
    </recommendedName>
</protein>
<organism evidence="4 5">
    <name type="scientific">Steinernema hermaphroditum</name>
    <dbReference type="NCBI Taxonomy" id="289476"/>
    <lineage>
        <taxon>Eukaryota</taxon>
        <taxon>Metazoa</taxon>
        <taxon>Ecdysozoa</taxon>
        <taxon>Nematoda</taxon>
        <taxon>Chromadorea</taxon>
        <taxon>Rhabditida</taxon>
        <taxon>Tylenchina</taxon>
        <taxon>Panagrolaimomorpha</taxon>
        <taxon>Strongyloidoidea</taxon>
        <taxon>Steinernematidae</taxon>
        <taxon>Steinernema</taxon>
    </lineage>
</organism>
<evidence type="ECO:0000313" key="5">
    <source>
        <dbReference type="Proteomes" id="UP001175271"/>
    </source>
</evidence>
<evidence type="ECO:0000256" key="1">
    <source>
        <dbReference type="ARBA" id="ARBA00004496"/>
    </source>
</evidence>
<dbReference type="SUPFAM" id="SSF64268">
    <property type="entry name" value="PX domain"/>
    <property type="match status" value="1"/>
</dbReference>
<dbReference type="AlphaFoldDB" id="A0AA39M1K5"/>
<dbReference type="PROSITE" id="PS50195">
    <property type="entry name" value="PX"/>
    <property type="match status" value="1"/>
</dbReference>
<reference evidence="4" key="1">
    <citation type="submission" date="2023-06" db="EMBL/GenBank/DDBJ databases">
        <title>Genomic analysis of the entomopathogenic nematode Steinernema hermaphroditum.</title>
        <authorList>
            <person name="Schwarz E.M."/>
            <person name="Heppert J.K."/>
            <person name="Baniya A."/>
            <person name="Schwartz H.T."/>
            <person name="Tan C.-H."/>
            <person name="Antoshechkin I."/>
            <person name="Sternberg P.W."/>
            <person name="Goodrich-Blair H."/>
            <person name="Dillman A.R."/>
        </authorList>
    </citation>
    <scope>NUCLEOTIDE SEQUENCE</scope>
    <source>
        <strain evidence="4">PS9179</strain>
        <tissue evidence="4">Whole animal</tissue>
    </source>
</reference>
<evidence type="ECO:0000259" key="3">
    <source>
        <dbReference type="PROSITE" id="PS50195"/>
    </source>
</evidence>
<dbReference type="InterPro" id="IPR011009">
    <property type="entry name" value="Kinase-like_dom_sf"/>
</dbReference>
<dbReference type="GO" id="GO:0005770">
    <property type="term" value="C:late endosome"/>
    <property type="evidence" value="ECO:0007669"/>
    <property type="project" value="TreeGrafter"/>
</dbReference>
<dbReference type="GO" id="GO:0006622">
    <property type="term" value="P:protein targeting to lysosome"/>
    <property type="evidence" value="ECO:0007669"/>
    <property type="project" value="TreeGrafter"/>
</dbReference>
<dbReference type="SUPFAM" id="SSF56112">
    <property type="entry name" value="Protein kinase-like (PK-like)"/>
    <property type="match status" value="1"/>
</dbReference>
<proteinExistence type="predicted"/>
<dbReference type="PANTHER" id="PTHR22999">
    <property type="entry name" value="PX SERINE/THREONINE KINASE PXK"/>
    <property type="match status" value="1"/>
</dbReference>
<dbReference type="Proteomes" id="UP001175271">
    <property type="component" value="Unassembled WGS sequence"/>
</dbReference>
<dbReference type="Gene3D" id="3.30.1520.10">
    <property type="entry name" value="Phox-like domain"/>
    <property type="match status" value="1"/>
</dbReference>
<gene>
    <name evidence="4" type="ORF">QR680_012893</name>
</gene>
<comment type="subcellular location">
    <subcellularLocation>
        <location evidence="1">Cytoplasm</location>
    </subcellularLocation>
</comment>
<evidence type="ECO:0000256" key="2">
    <source>
        <dbReference type="ARBA" id="ARBA00022490"/>
    </source>
</evidence>
<dbReference type="GO" id="GO:0008333">
    <property type="term" value="P:endosome to lysosome transport"/>
    <property type="evidence" value="ECO:0007669"/>
    <property type="project" value="TreeGrafter"/>
</dbReference>
<dbReference type="GO" id="GO:0005769">
    <property type="term" value="C:early endosome"/>
    <property type="evidence" value="ECO:0007669"/>
    <property type="project" value="TreeGrafter"/>
</dbReference>
<keyword evidence="2" id="KW-0963">Cytoplasm</keyword>
<feature type="domain" description="PX" evidence="3">
    <location>
        <begin position="7"/>
        <end position="118"/>
    </location>
</feature>
<dbReference type="InterPro" id="IPR001683">
    <property type="entry name" value="PX_dom"/>
</dbReference>
<sequence>MAPDAIVDPTHPLTCTICDWNINGGHVEYEIECKRAFDETPWRVVRRYREFDALHRQLRSFGAPLRLPPKYVFGCTKERVVKARLSELQGYLNALTVSPVLYASPHVVAFLTAEAYADRGAHPANTTGPLLYVRNAFLTAVRNRHQWTLCSMWENVGWRYNKGFASVRLSGGASRKEPMHLVSWMPLGIDHCREVGIEDMEMLLQVIRDIKSPYISDAGEAWADRRGVGLVAPIYDGTLRDHLYKSRADEAFLLKYGFDRQVYSLERVDVCFIGRQVLEALQILHSIPVPFVNVHCGNVLVTDMGCEILDVEFALCGQPSLYRAAMIRSTSVNTLEDMMVFAFGELIYELITGFIVFPDHTPEQAIALCPAPFHDLLKSVFQPQVSNGLPSLEELTKTPLFANVPVVRMSKKEISIPGRAKRLLDKLTLNIEKRLQEEQIQFSKIRKLEEWQQFINSEEQRTIRKKIVQAEQLKMTKNANS</sequence>
<dbReference type="Gene3D" id="1.10.510.10">
    <property type="entry name" value="Transferase(Phosphotransferase) domain 1"/>
    <property type="match status" value="1"/>
</dbReference>
<dbReference type="InterPro" id="IPR051837">
    <property type="entry name" value="SortingNexin/PXDomain-PKLike"/>
</dbReference>
<name>A0AA39M1K5_9BILA</name>
<evidence type="ECO:0000313" key="4">
    <source>
        <dbReference type="EMBL" id="KAK0417229.1"/>
    </source>
</evidence>
<dbReference type="GO" id="GO:0035091">
    <property type="term" value="F:phosphatidylinositol binding"/>
    <property type="evidence" value="ECO:0007669"/>
    <property type="project" value="InterPro"/>
</dbReference>
<dbReference type="EMBL" id="JAUCMV010000002">
    <property type="protein sequence ID" value="KAK0417229.1"/>
    <property type="molecule type" value="Genomic_DNA"/>
</dbReference>
<dbReference type="GO" id="GO:0045022">
    <property type="term" value="P:early endosome to late endosome transport"/>
    <property type="evidence" value="ECO:0007669"/>
    <property type="project" value="TreeGrafter"/>
</dbReference>
<dbReference type="InterPro" id="IPR036871">
    <property type="entry name" value="PX_dom_sf"/>
</dbReference>
<dbReference type="SMART" id="SM00312">
    <property type="entry name" value="PX"/>
    <property type="match status" value="1"/>
</dbReference>
<comment type="caution">
    <text evidence="4">The sequence shown here is derived from an EMBL/GenBank/DDBJ whole genome shotgun (WGS) entry which is preliminary data.</text>
</comment>
<dbReference type="PANTHER" id="PTHR22999:SF23">
    <property type="entry name" value="SORTING NEXIN-16"/>
    <property type="match status" value="1"/>
</dbReference>